<feature type="region of interest" description="Disordered" evidence="1">
    <location>
        <begin position="1"/>
        <end position="21"/>
    </location>
</feature>
<comment type="caution">
    <text evidence="2">The sequence shown here is derived from an EMBL/GenBank/DDBJ whole genome shotgun (WGS) entry which is preliminary data.</text>
</comment>
<reference evidence="2" key="1">
    <citation type="submission" date="2018-05" db="EMBL/GenBank/DDBJ databases">
        <title>Draft genome of Mucuna pruriens seed.</title>
        <authorList>
            <person name="Nnadi N.E."/>
            <person name="Vos R."/>
            <person name="Hasami M.H."/>
            <person name="Devisetty U.K."/>
            <person name="Aguiy J.C."/>
        </authorList>
    </citation>
    <scope>NUCLEOTIDE SEQUENCE [LARGE SCALE GENOMIC DNA]</scope>
    <source>
        <strain evidence="2">JCA_2017</strain>
    </source>
</reference>
<feature type="non-terminal residue" evidence="2">
    <location>
        <position position="1"/>
    </location>
</feature>
<dbReference type="EMBL" id="QJKJ01010437">
    <property type="protein sequence ID" value="RDX73685.1"/>
    <property type="molecule type" value="Genomic_DNA"/>
</dbReference>
<organism evidence="2 3">
    <name type="scientific">Mucuna pruriens</name>
    <name type="common">Velvet bean</name>
    <name type="synonym">Dolichos pruriens</name>
    <dbReference type="NCBI Taxonomy" id="157652"/>
    <lineage>
        <taxon>Eukaryota</taxon>
        <taxon>Viridiplantae</taxon>
        <taxon>Streptophyta</taxon>
        <taxon>Embryophyta</taxon>
        <taxon>Tracheophyta</taxon>
        <taxon>Spermatophyta</taxon>
        <taxon>Magnoliopsida</taxon>
        <taxon>eudicotyledons</taxon>
        <taxon>Gunneridae</taxon>
        <taxon>Pentapetalae</taxon>
        <taxon>rosids</taxon>
        <taxon>fabids</taxon>
        <taxon>Fabales</taxon>
        <taxon>Fabaceae</taxon>
        <taxon>Papilionoideae</taxon>
        <taxon>50 kb inversion clade</taxon>
        <taxon>NPAAA clade</taxon>
        <taxon>indigoferoid/millettioid clade</taxon>
        <taxon>Phaseoleae</taxon>
        <taxon>Mucuna</taxon>
    </lineage>
</organism>
<name>A0A371F612_MUCPR</name>
<evidence type="ECO:0000313" key="3">
    <source>
        <dbReference type="Proteomes" id="UP000257109"/>
    </source>
</evidence>
<keyword evidence="3" id="KW-1185">Reference proteome</keyword>
<feature type="compositionally biased region" description="Basic and acidic residues" evidence="1">
    <location>
        <begin position="10"/>
        <end position="21"/>
    </location>
</feature>
<dbReference type="Proteomes" id="UP000257109">
    <property type="component" value="Unassembled WGS sequence"/>
</dbReference>
<evidence type="ECO:0000313" key="2">
    <source>
        <dbReference type="EMBL" id="RDX73685.1"/>
    </source>
</evidence>
<protein>
    <submittedName>
        <fullName evidence="2">Uncharacterized protein</fullName>
    </submittedName>
</protein>
<dbReference type="AlphaFoldDB" id="A0A371F612"/>
<proteinExistence type="predicted"/>
<evidence type="ECO:0000256" key="1">
    <source>
        <dbReference type="SAM" id="MobiDB-lite"/>
    </source>
</evidence>
<dbReference type="STRING" id="157652.A0A371F612"/>
<gene>
    <name evidence="2" type="ORF">CR513_46675</name>
</gene>
<sequence length="125" mass="14625">MLSNPMGKMRGKERPKLQSRSEELEIINLGEKEEAREIRVGKQMSPNLRQMLVELLREYVDVFTWSYHDMPSLDITIVEHRPPLIPNAILVQQQLKRMKLVVVLKIKEEVEKQWNAGFVAVAEYP</sequence>
<accession>A0A371F612</accession>